<gene>
    <name evidence="1" type="ORF">L0N08_18780</name>
</gene>
<dbReference type="Pfam" id="PF03692">
    <property type="entry name" value="CxxCxxCC"/>
    <property type="match status" value="1"/>
</dbReference>
<reference evidence="1" key="1">
    <citation type="submission" date="2022-01" db="EMBL/GenBank/DDBJ databases">
        <title>Collection of gut derived symbiotic bacterial strains cultured from healthy donors.</title>
        <authorList>
            <person name="Lin H."/>
            <person name="Kohout C."/>
            <person name="Waligurski E."/>
            <person name="Pamer E.G."/>
        </authorList>
    </citation>
    <scope>NUCLEOTIDE SEQUENCE</scope>
    <source>
        <strain evidence="1">DFI.6.55</strain>
    </source>
</reference>
<sequence length="83" mass="9721">MFYCDKCGECCRNLDKSPIYTDLDCGNGICKHLVGNLCEIYEERPLICRIDDCYALFFKDSMTRAEFYQLNHAVCIKLKKHQL</sequence>
<dbReference type="InterPro" id="IPR005358">
    <property type="entry name" value="Puta_zinc/iron-chelating_dom"/>
</dbReference>
<dbReference type="AlphaFoldDB" id="A0AAW5C1T0"/>
<evidence type="ECO:0000313" key="1">
    <source>
        <dbReference type="EMBL" id="MCG4747476.1"/>
    </source>
</evidence>
<dbReference type="RefSeq" id="WP_238053741.1">
    <property type="nucleotide sequence ID" value="NZ_JAKNGE010000025.1"/>
</dbReference>
<accession>A0AAW5C1T0</accession>
<organism evidence="1 2">
    <name type="scientific">Enterocloster aldenensis</name>
    <dbReference type="NCBI Taxonomy" id="358742"/>
    <lineage>
        <taxon>Bacteria</taxon>
        <taxon>Bacillati</taxon>
        <taxon>Bacillota</taxon>
        <taxon>Clostridia</taxon>
        <taxon>Lachnospirales</taxon>
        <taxon>Lachnospiraceae</taxon>
        <taxon>Enterocloster</taxon>
    </lineage>
</organism>
<proteinExistence type="predicted"/>
<dbReference type="EMBL" id="JAKNGE010000025">
    <property type="protein sequence ID" value="MCG4747476.1"/>
    <property type="molecule type" value="Genomic_DNA"/>
</dbReference>
<protein>
    <submittedName>
        <fullName evidence="1">YkgJ family cysteine cluster protein</fullName>
    </submittedName>
</protein>
<dbReference type="Proteomes" id="UP001299608">
    <property type="component" value="Unassembled WGS sequence"/>
</dbReference>
<evidence type="ECO:0000313" key="2">
    <source>
        <dbReference type="Proteomes" id="UP001299608"/>
    </source>
</evidence>
<comment type="caution">
    <text evidence="1">The sequence shown here is derived from an EMBL/GenBank/DDBJ whole genome shotgun (WGS) entry which is preliminary data.</text>
</comment>
<name>A0AAW5C1T0_9FIRM</name>